<proteinExistence type="predicted"/>
<feature type="region of interest" description="Disordered" evidence="1">
    <location>
        <begin position="64"/>
        <end position="202"/>
    </location>
</feature>
<organism evidence="3 4">
    <name type="scientific">Blautia obeum</name>
    <dbReference type="NCBI Taxonomy" id="40520"/>
    <lineage>
        <taxon>Bacteria</taxon>
        <taxon>Bacillati</taxon>
        <taxon>Bacillota</taxon>
        <taxon>Clostridia</taxon>
        <taxon>Lachnospirales</taxon>
        <taxon>Lachnospiraceae</taxon>
        <taxon>Blautia</taxon>
    </lineage>
</organism>
<dbReference type="AlphaFoldDB" id="A0A3E5E8W9"/>
<reference evidence="3 4" key="1">
    <citation type="submission" date="2018-08" db="EMBL/GenBank/DDBJ databases">
        <title>A genome reference for cultivated species of the human gut microbiota.</title>
        <authorList>
            <person name="Zou Y."/>
            <person name="Xue W."/>
            <person name="Luo G."/>
        </authorList>
    </citation>
    <scope>NUCLEOTIDE SEQUENCE [LARGE SCALE GENOMIC DNA]</scope>
    <source>
        <strain evidence="3 4">OM03-6</strain>
    </source>
</reference>
<feature type="compositionally biased region" description="Basic and acidic residues" evidence="1">
    <location>
        <begin position="144"/>
        <end position="176"/>
    </location>
</feature>
<evidence type="ECO:0000256" key="1">
    <source>
        <dbReference type="SAM" id="MobiDB-lite"/>
    </source>
</evidence>
<feature type="compositionally biased region" description="Polar residues" evidence="1">
    <location>
        <begin position="103"/>
        <end position="120"/>
    </location>
</feature>
<sequence length="458" mass="49849">MTMKKRKKNNRLSFLTAIVCLLLFAGVLFLGMKNYEPEKSENPVQGVNSESSLKGYLGKGYAYAGSQEDASTGEESSFEEQAQILEDEPEEEPEKEKEEAQATVTPEPTSEPEASQTPEPDSQKEDTQKGDTDPEDGSTGEDNDSSKDNTIHYDKNGDQDDDSRKETPDQDDDRNQDGAQVPLSATPTPSPEPEPTQEPEEDHYPTIATDLTDGETVNAAYRTFYVQAVDWYGNSLSSTALEVNGNGERLSSKGEPSPGILAYRLDLNEGSNTVDIKATDDEGWSTTLPTFTIYKGNESQEEPAGSITVSIEAGTVGLGTILPATSIDFYQGEQLSSVVLRLLQNSGFDWRNDGSATGGFYLKAIGRGGITSGASIPDDLMAHLTEVNCQLSGHDANWLGEFDFTMNSGWMYFVNGEYMNIGMSGYFPADGDEVRLRFTLYSGADLGVGDNGEVWGDW</sequence>
<dbReference type="InterPro" id="IPR027954">
    <property type="entry name" value="Transcobalamin-like_C"/>
</dbReference>
<evidence type="ECO:0000313" key="4">
    <source>
        <dbReference type="Proteomes" id="UP000261105"/>
    </source>
</evidence>
<dbReference type="Proteomes" id="UP000261105">
    <property type="component" value="Unassembled WGS sequence"/>
</dbReference>
<dbReference type="Gene3D" id="2.170.130.30">
    <property type="match status" value="1"/>
</dbReference>
<evidence type="ECO:0000259" key="2">
    <source>
        <dbReference type="Pfam" id="PF14478"/>
    </source>
</evidence>
<evidence type="ECO:0000313" key="3">
    <source>
        <dbReference type="EMBL" id="RGN85252.1"/>
    </source>
</evidence>
<accession>A0A3E5E8W9</accession>
<feature type="compositionally biased region" description="Acidic residues" evidence="1">
    <location>
        <begin position="133"/>
        <end position="143"/>
    </location>
</feature>
<gene>
    <name evidence="3" type="ORF">DXB38_14230</name>
</gene>
<feature type="domain" description="Transcobalamin-like C-terminal" evidence="2">
    <location>
        <begin position="405"/>
        <end position="439"/>
    </location>
</feature>
<name>A0A3E5E8W9_9FIRM</name>
<dbReference type="EMBL" id="QSUZ01000025">
    <property type="protein sequence ID" value="RGN85252.1"/>
    <property type="molecule type" value="Genomic_DNA"/>
</dbReference>
<protein>
    <submittedName>
        <fullName evidence="3">DUF4430 domain-containing protein</fullName>
    </submittedName>
</protein>
<dbReference type="Pfam" id="PF14478">
    <property type="entry name" value="DUF4430"/>
    <property type="match status" value="1"/>
</dbReference>
<comment type="caution">
    <text evidence="3">The sequence shown here is derived from an EMBL/GenBank/DDBJ whole genome shotgun (WGS) entry which is preliminary data.</text>
</comment>
<feature type="compositionally biased region" description="Basic and acidic residues" evidence="1">
    <location>
        <begin position="121"/>
        <end position="132"/>
    </location>
</feature>